<keyword evidence="4" id="KW-1185">Reference proteome</keyword>
<dbReference type="AlphaFoldDB" id="A0A1H8BIW3"/>
<dbReference type="NCBIfam" id="TIGR03142">
    <property type="entry name" value="cytochro_ccmI"/>
    <property type="match status" value="1"/>
</dbReference>
<proteinExistence type="predicted"/>
<reference evidence="3 4" key="1">
    <citation type="submission" date="2016-10" db="EMBL/GenBank/DDBJ databases">
        <authorList>
            <person name="de Groot N.N."/>
        </authorList>
    </citation>
    <scope>NUCLEOTIDE SEQUENCE [LARGE SCALE GENOMIC DNA]</scope>
    <source>
        <strain evidence="3 4">DSM 16213</strain>
    </source>
</reference>
<evidence type="ECO:0000313" key="4">
    <source>
        <dbReference type="Proteomes" id="UP000199585"/>
    </source>
</evidence>
<dbReference type="Proteomes" id="UP000199585">
    <property type="component" value="Unassembled WGS sequence"/>
</dbReference>
<evidence type="ECO:0000313" key="3">
    <source>
        <dbReference type="EMBL" id="SEM82094.1"/>
    </source>
</evidence>
<accession>A0A1H8BIW3</accession>
<dbReference type="SUPFAM" id="SSF48452">
    <property type="entry name" value="TPR-like"/>
    <property type="match status" value="1"/>
</dbReference>
<keyword evidence="1" id="KW-0201">Cytochrome c-type biogenesis</keyword>
<name>A0A1H8BIW3_9RHOB</name>
<organism evidence="3 4">
    <name type="scientific">Loktanella fryxellensis</name>
    <dbReference type="NCBI Taxonomy" id="245187"/>
    <lineage>
        <taxon>Bacteria</taxon>
        <taxon>Pseudomonadati</taxon>
        <taxon>Pseudomonadota</taxon>
        <taxon>Alphaproteobacteria</taxon>
        <taxon>Rhodobacterales</taxon>
        <taxon>Roseobacteraceae</taxon>
        <taxon>Loktanella</taxon>
    </lineage>
</organism>
<feature type="region of interest" description="Disordered" evidence="2">
    <location>
        <begin position="115"/>
        <end position="146"/>
    </location>
</feature>
<dbReference type="InterPro" id="IPR017560">
    <property type="entry name" value="Cyt_c_biogenesis_CcmI"/>
</dbReference>
<dbReference type="RefSeq" id="WP_245731355.1">
    <property type="nucleotide sequence ID" value="NZ_FOCI01000005.1"/>
</dbReference>
<gene>
    <name evidence="3" type="ORF">SAMN04488003_10543</name>
</gene>
<sequence length="413" mass="43683">MFWIICFVMALGVVTTLLAPLLRPADRGEDHPQIAIYKGQLEEVDRDIERGVLNPAEAERARVEISRRLLAVSRTATTDRAAPIWANRAMAAGVTGFLLIAALLTYRSLGAPGEPDQPLAARMAQAQDMRENRPDQAALEAAAPPPPAVEAPAEYLQMIAQLRQTVPTRPDDLQGWTLLALHEARLGNYADAAQAQARVVDLKGDTVVSADLERQADLLVAAAGGIVSPQVEAIAMRLVEQDPGQIAGRYYLGALFAQTGRPDVAFRYWRPLVEGDASTFHTELARAQIEDAAVRAGMTYTAPAVRGPGVDDIAAAQDMAPEDRQAMIGGMVNQLADRLAQQGGPASDWARLISAYGVLGETQAASEVWAEAQLSFAGDTIALQLLTTAAQSAGVSDGAAAPATAPAPAGATE</sequence>
<evidence type="ECO:0000256" key="2">
    <source>
        <dbReference type="SAM" id="MobiDB-lite"/>
    </source>
</evidence>
<evidence type="ECO:0000256" key="1">
    <source>
        <dbReference type="ARBA" id="ARBA00022748"/>
    </source>
</evidence>
<protein>
    <submittedName>
        <fullName evidence="3">Cytochrome c-type biogenesis protein CcmH</fullName>
    </submittedName>
</protein>
<dbReference type="Gene3D" id="1.25.40.10">
    <property type="entry name" value="Tetratricopeptide repeat domain"/>
    <property type="match status" value="1"/>
</dbReference>
<dbReference type="InterPro" id="IPR011990">
    <property type="entry name" value="TPR-like_helical_dom_sf"/>
</dbReference>
<dbReference type="STRING" id="245187.SAMN04488003_10543"/>
<dbReference type="GO" id="GO:0017004">
    <property type="term" value="P:cytochrome complex assembly"/>
    <property type="evidence" value="ECO:0007669"/>
    <property type="project" value="UniProtKB-KW"/>
</dbReference>
<dbReference type="EMBL" id="FOCI01000005">
    <property type="protein sequence ID" value="SEM82094.1"/>
    <property type="molecule type" value="Genomic_DNA"/>
</dbReference>